<keyword evidence="4" id="KW-0597">Phosphoprotein</keyword>
<name>A0A2W5LTT5_9GAMM</name>
<keyword evidence="6 11" id="KW-0812">Transmembrane</keyword>
<dbReference type="SUPFAM" id="SSF55874">
    <property type="entry name" value="ATPase domain of HSP90 chaperone/DNA topoisomerase II/histidine kinase"/>
    <property type="match status" value="1"/>
</dbReference>
<comment type="caution">
    <text evidence="14">The sequence shown here is derived from an EMBL/GenBank/DDBJ whole genome shotgun (WGS) entry which is preliminary data.</text>
</comment>
<dbReference type="GO" id="GO:0000160">
    <property type="term" value="P:phosphorelay signal transduction system"/>
    <property type="evidence" value="ECO:0007669"/>
    <property type="project" value="UniProtKB-KW"/>
</dbReference>
<evidence type="ECO:0000256" key="8">
    <source>
        <dbReference type="ARBA" id="ARBA00022989"/>
    </source>
</evidence>
<dbReference type="InterPro" id="IPR003660">
    <property type="entry name" value="HAMP_dom"/>
</dbReference>
<dbReference type="InterPro" id="IPR003594">
    <property type="entry name" value="HATPase_dom"/>
</dbReference>
<dbReference type="PROSITE" id="PS50885">
    <property type="entry name" value="HAMP"/>
    <property type="match status" value="1"/>
</dbReference>
<keyword evidence="10 11" id="KW-0472">Membrane</keyword>
<keyword evidence="9" id="KW-0902">Two-component regulatory system</keyword>
<evidence type="ECO:0000256" key="3">
    <source>
        <dbReference type="ARBA" id="ARBA00012438"/>
    </source>
</evidence>
<evidence type="ECO:0000256" key="6">
    <source>
        <dbReference type="ARBA" id="ARBA00022692"/>
    </source>
</evidence>
<evidence type="ECO:0000256" key="11">
    <source>
        <dbReference type="SAM" id="Phobius"/>
    </source>
</evidence>
<evidence type="ECO:0000256" key="10">
    <source>
        <dbReference type="ARBA" id="ARBA00023136"/>
    </source>
</evidence>
<gene>
    <name evidence="14" type="ORF">DI564_15405</name>
</gene>
<evidence type="ECO:0000259" key="12">
    <source>
        <dbReference type="PROSITE" id="PS50109"/>
    </source>
</evidence>
<evidence type="ECO:0000256" key="9">
    <source>
        <dbReference type="ARBA" id="ARBA00023012"/>
    </source>
</evidence>
<feature type="domain" description="HAMP" evidence="13">
    <location>
        <begin position="180"/>
        <end position="231"/>
    </location>
</feature>
<feature type="transmembrane region" description="Helical" evidence="11">
    <location>
        <begin position="6"/>
        <end position="29"/>
    </location>
</feature>
<organism evidence="14 15">
    <name type="scientific">Rhodanobacter denitrificans</name>
    <dbReference type="NCBI Taxonomy" id="666685"/>
    <lineage>
        <taxon>Bacteria</taxon>
        <taxon>Pseudomonadati</taxon>
        <taxon>Pseudomonadota</taxon>
        <taxon>Gammaproteobacteria</taxon>
        <taxon>Lysobacterales</taxon>
        <taxon>Rhodanobacteraceae</taxon>
        <taxon>Rhodanobacter</taxon>
    </lineage>
</organism>
<proteinExistence type="predicted"/>
<dbReference type="PRINTS" id="PR00344">
    <property type="entry name" value="BCTRLSENSOR"/>
</dbReference>
<feature type="domain" description="Histidine kinase" evidence="12">
    <location>
        <begin position="239"/>
        <end position="430"/>
    </location>
</feature>
<evidence type="ECO:0000256" key="4">
    <source>
        <dbReference type="ARBA" id="ARBA00022553"/>
    </source>
</evidence>
<dbReference type="PROSITE" id="PS50109">
    <property type="entry name" value="HIS_KIN"/>
    <property type="match status" value="1"/>
</dbReference>
<evidence type="ECO:0000313" key="15">
    <source>
        <dbReference type="Proteomes" id="UP000249046"/>
    </source>
</evidence>
<accession>A0A2W5LTT5</accession>
<dbReference type="InterPro" id="IPR005467">
    <property type="entry name" value="His_kinase_dom"/>
</dbReference>
<comment type="subcellular location">
    <subcellularLocation>
        <location evidence="2">Membrane</location>
    </subcellularLocation>
</comment>
<keyword evidence="5" id="KW-0808">Transferase</keyword>
<comment type="catalytic activity">
    <reaction evidence="1">
        <text>ATP + protein L-histidine = ADP + protein N-phospho-L-histidine.</text>
        <dbReference type="EC" id="2.7.13.3"/>
    </reaction>
</comment>
<evidence type="ECO:0000256" key="5">
    <source>
        <dbReference type="ARBA" id="ARBA00022679"/>
    </source>
</evidence>
<dbReference type="GO" id="GO:0004673">
    <property type="term" value="F:protein histidine kinase activity"/>
    <property type="evidence" value="ECO:0007669"/>
    <property type="project" value="UniProtKB-EC"/>
</dbReference>
<reference evidence="14 15" key="1">
    <citation type="submission" date="2017-08" db="EMBL/GenBank/DDBJ databases">
        <title>Infants hospitalized years apart are colonized by the same room-sourced microbial strains.</title>
        <authorList>
            <person name="Brooks B."/>
            <person name="Olm M.R."/>
            <person name="Firek B.A."/>
            <person name="Baker R."/>
            <person name="Thomas B.C."/>
            <person name="Morowitz M.J."/>
            <person name="Banfield J.F."/>
        </authorList>
    </citation>
    <scope>NUCLEOTIDE SEQUENCE [LARGE SCALE GENOMIC DNA]</scope>
    <source>
        <strain evidence="14">S2_005_003_R2_42</strain>
    </source>
</reference>
<evidence type="ECO:0000256" key="1">
    <source>
        <dbReference type="ARBA" id="ARBA00000085"/>
    </source>
</evidence>
<keyword evidence="8 11" id="KW-1133">Transmembrane helix</keyword>
<dbReference type="PANTHER" id="PTHR45436">
    <property type="entry name" value="SENSOR HISTIDINE KINASE YKOH"/>
    <property type="match status" value="1"/>
</dbReference>
<dbReference type="PANTHER" id="PTHR45436:SF5">
    <property type="entry name" value="SENSOR HISTIDINE KINASE TRCS"/>
    <property type="match status" value="1"/>
</dbReference>
<dbReference type="GO" id="GO:0005886">
    <property type="term" value="C:plasma membrane"/>
    <property type="evidence" value="ECO:0007669"/>
    <property type="project" value="TreeGrafter"/>
</dbReference>
<dbReference type="InterPro" id="IPR050428">
    <property type="entry name" value="TCS_sensor_his_kinase"/>
</dbReference>
<protein>
    <recommendedName>
        <fullName evidence="3">histidine kinase</fullName>
        <ecNumber evidence="3">2.7.13.3</ecNumber>
    </recommendedName>
</protein>
<evidence type="ECO:0000259" key="13">
    <source>
        <dbReference type="PROSITE" id="PS50885"/>
    </source>
</evidence>
<dbReference type="InterPro" id="IPR004358">
    <property type="entry name" value="Sig_transdc_His_kin-like_C"/>
</dbReference>
<dbReference type="Proteomes" id="UP000249046">
    <property type="component" value="Unassembled WGS sequence"/>
</dbReference>
<dbReference type="EMBL" id="QFPO01000019">
    <property type="protein sequence ID" value="PZQ10707.1"/>
    <property type="molecule type" value="Genomic_DNA"/>
</dbReference>
<keyword evidence="7 14" id="KW-0418">Kinase</keyword>
<dbReference type="InterPro" id="IPR036890">
    <property type="entry name" value="HATPase_C_sf"/>
</dbReference>
<evidence type="ECO:0000256" key="7">
    <source>
        <dbReference type="ARBA" id="ARBA00022777"/>
    </source>
</evidence>
<dbReference type="Pfam" id="PF02518">
    <property type="entry name" value="HATPase_c"/>
    <property type="match status" value="1"/>
</dbReference>
<feature type="transmembrane region" description="Helical" evidence="11">
    <location>
        <begin position="159"/>
        <end position="179"/>
    </location>
</feature>
<evidence type="ECO:0000256" key="2">
    <source>
        <dbReference type="ARBA" id="ARBA00004370"/>
    </source>
</evidence>
<dbReference type="EC" id="2.7.13.3" evidence="3"/>
<dbReference type="SMART" id="SM00387">
    <property type="entry name" value="HATPase_c"/>
    <property type="match status" value="1"/>
</dbReference>
<evidence type="ECO:0000313" key="14">
    <source>
        <dbReference type="EMBL" id="PZQ10707.1"/>
    </source>
</evidence>
<dbReference type="Gene3D" id="3.30.565.10">
    <property type="entry name" value="Histidine kinase-like ATPase, C-terminal domain"/>
    <property type="match status" value="1"/>
</dbReference>
<dbReference type="AlphaFoldDB" id="A0A2W5LTT5"/>
<sequence>MRRPGLGTRLLALGILAALLVAGIGGWLLRENLHAVLLRGFEQRLSEHADRIAARLHGGGGRRIVHDEPRAADEFSRIFSGWYWQLTQGSEGLHSRSLWDADLAVPATAPGSLLRVTGPRGEPLLGSARAIEVDTTPAVLWVFGPAEEVDRERRGFDQLLASTLAGLVLALAAATWMQVRIGLHPLTRLRGAVAAVQSGQADRVGAGFGPDLDPLAAELDAVLERNARVTARARSHAADLAHALKKPLALIATDATAGDEPIAAQVRSMSRLIDRHLARAGSGAGERRRLPVAARIEALIELMRRLHEARALQWRLDADAAAHWRGEPTDLDEMLGNLLDNAGKWARSRVEVSAARDGALLRVTIDDDGPGLAPEQIAQASRRGRRFDESVEGSGLGLAIAADIAETYGGRIELAVGPLGGLRVSLELPD</sequence>